<dbReference type="VEuPathDB" id="FungiDB:CPSG_02693"/>
<dbReference type="EMBL" id="GL636488">
    <property type="protein sequence ID" value="EFW20849.1"/>
    <property type="molecule type" value="Genomic_DNA"/>
</dbReference>
<proteinExistence type="predicted"/>
<sequence>MSTNPRGVSSALGGGWGLVLPSFVSISGASSMVAAWGRTVVWGLFWRSKRQGIFFFYPCYSFASGKEKGRNGPESLVQLFYMVDCHRAYEIMTFL</sequence>
<reference evidence="3" key="2">
    <citation type="submission" date="2010-03" db="EMBL/GenBank/DDBJ databases">
        <title>The genome sequence of Coccidioides posadasii strain Silveira.</title>
        <authorList>
            <consortium name="The Broad Institute Genome Sequencing Center for Infectious Disease"/>
            <person name="Neafsey D."/>
            <person name="Orbach M."/>
            <person name="Henn M.R."/>
            <person name="Cole G.T."/>
            <person name="Galgiani J."/>
            <person name="Gardner M.J."/>
            <person name="Kirkland T.N."/>
            <person name="Taylor J.W."/>
            <person name="Young S.K."/>
            <person name="Zeng Q."/>
            <person name="Koehrsen M."/>
            <person name="Alvarado L."/>
            <person name="Berlin A."/>
            <person name="Borenstein D."/>
            <person name="Chapman S.B."/>
            <person name="Chen Z."/>
            <person name="Engels R."/>
            <person name="Freedman E."/>
            <person name="Gellesch M."/>
            <person name="Goldberg J."/>
            <person name="Griggs A."/>
            <person name="Gujja S."/>
            <person name="Heilman E."/>
            <person name="Heiman D."/>
            <person name="Howarth C."/>
            <person name="Jen D."/>
            <person name="Larson L."/>
            <person name="Mehta T."/>
            <person name="Neiman D."/>
            <person name="Park D."/>
            <person name="Pearson M."/>
            <person name="Richards J."/>
            <person name="Roberts A."/>
            <person name="Saif S."/>
            <person name="Shea T."/>
            <person name="Shenoy N."/>
            <person name="Sisk P."/>
            <person name="Stolte C."/>
            <person name="Sykes S."/>
            <person name="Walk T."/>
            <person name="White J."/>
            <person name="Yandava C."/>
            <person name="Haas B."/>
            <person name="Nusbaum C."/>
            <person name="Birren B."/>
        </authorList>
    </citation>
    <scope>NUCLEOTIDE SEQUENCE [LARGE SCALE GENOMIC DNA]</scope>
    <source>
        <strain evidence="3">RMSCC 757 / Silveira</strain>
    </source>
</reference>
<evidence type="ECO:0000313" key="2">
    <source>
        <dbReference type="EMBL" id="EFW20849.1"/>
    </source>
</evidence>
<evidence type="ECO:0000313" key="3">
    <source>
        <dbReference type="Proteomes" id="UP000002497"/>
    </source>
</evidence>
<gene>
    <name evidence="2" type="ORF">CPSG_02693</name>
</gene>
<keyword evidence="1" id="KW-1133">Transmembrane helix</keyword>
<accession>E9CY23</accession>
<evidence type="ECO:0000256" key="1">
    <source>
        <dbReference type="SAM" id="Phobius"/>
    </source>
</evidence>
<dbReference type="Proteomes" id="UP000002497">
    <property type="component" value="Unassembled WGS sequence"/>
</dbReference>
<dbReference type="HOGENOM" id="CLU_2372639_0_0_1"/>
<keyword evidence="3" id="KW-1185">Reference proteome</keyword>
<organism evidence="3">
    <name type="scientific">Coccidioides posadasii (strain RMSCC 757 / Silveira)</name>
    <name type="common">Valley fever fungus</name>
    <dbReference type="NCBI Taxonomy" id="443226"/>
    <lineage>
        <taxon>Eukaryota</taxon>
        <taxon>Fungi</taxon>
        <taxon>Dikarya</taxon>
        <taxon>Ascomycota</taxon>
        <taxon>Pezizomycotina</taxon>
        <taxon>Eurotiomycetes</taxon>
        <taxon>Eurotiomycetidae</taxon>
        <taxon>Onygenales</taxon>
        <taxon>Onygenaceae</taxon>
        <taxon>Coccidioides</taxon>
    </lineage>
</organism>
<reference evidence="3" key="1">
    <citation type="journal article" date="2010" name="Genome Res.">
        <title>Population genomic sequencing of Coccidioides fungi reveals recent hybridization and transposon control.</title>
        <authorList>
            <person name="Neafsey D.E."/>
            <person name="Barker B.M."/>
            <person name="Sharpton T.J."/>
            <person name="Stajich J.E."/>
            <person name="Park D.J."/>
            <person name="Whiston E."/>
            <person name="Hung C.-Y."/>
            <person name="McMahan C."/>
            <person name="White J."/>
            <person name="Sykes S."/>
            <person name="Heiman D."/>
            <person name="Young S."/>
            <person name="Zeng Q."/>
            <person name="Abouelleil A."/>
            <person name="Aftuck L."/>
            <person name="Bessette D."/>
            <person name="Brown A."/>
            <person name="FitzGerald M."/>
            <person name="Lui A."/>
            <person name="Macdonald J.P."/>
            <person name="Priest M."/>
            <person name="Orbach M.J."/>
            <person name="Galgiani J.N."/>
            <person name="Kirkland T.N."/>
            <person name="Cole G.T."/>
            <person name="Birren B.W."/>
            <person name="Henn M.R."/>
            <person name="Taylor J.W."/>
            <person name="Rounsley S.D."/>
        </authorList>
    </citation>
    <scope>NUCLEOTIDE SEQUENCE [LARGE SCALE GENOMIC DNA]</scope>
    <source>
        <strain evidence="3">RMSCC 757 / Silveira</strain>
    </source>
</reference>
<protein>
    <submittedName>
        <fullName evidence="2">Uncharacterized protein</fullName>
    </submittedName>
</protein>
<dbReference type="AlphaFoldDB" id="E9CY23"/>
<keyword evidence="1" id="KW-0472">Membrane</keyword>
<feature type="transmembrane region" description="Helical" evidence="1">
    <location>
        <begin position="20"/>
        <end position="45"/>
    </location>
</feature>
<keyword evidence="1" id="KW-0812">Transmembrane</keyword>
<name>E9CY23_COCPS</name>